<dbReference type="AlphaFoldDB" id="A0A016TY07"/>
<dbReference type="STRING" id="53326.A0A016TY07"/>
<feature type="region of interest" description="Disordered" evidence="6">
    <location>
        <begin position="73"/>
        <end position="121"/>
    </location>
</feature>
<dbReference type="InterPro" id="IPR036875">
    <property type="entry name" value="Znf_CCHC_sf"/>
</dbReference>
<keyword evidence="1" id="KW-0479">Metal-binding</keyword>
<accession>A0A016TY07</accession>
<dbReference type="GO" id="GO:0019899">
    <property type="term" value="F:enzyme binding"/>
    <property type="evidence" value="ECO:0007669"/>
    <property type="project" value="UniProtKB-ARBA"/>
</dbReference>
<feature type="domain" description="CCHC-type" evidence="7">
    <location>
        <begin position="484"/>
        <end position="499"/>
    </location>
</feature>
<evidence type="ECO:0000313" key="9">
    <source>
        <dbReference type="Proteomes" id="UP000024635"/>
    </source>
</evidence>
<dbReference type="GO" id="GO:0008270">
    <property type="term" value="F:zinc ion binding"/>
    <property type="evidence" value="ECO:0007669"/>
    <property type="project" value="UniProtKB-KW"/>
</dbReference>
<organism evidence="8 9">
    <name type="scientific">Ancylostoma ceylanicum</name>
    <dbReference type="NCBI Taxonomy" id="53326"/>
    <lineage>
        <taxon>Eukaryota</taxon>
        <taxon>Metazoa</taxon>
        <taxon>Ecdysozoa</taxon>
        <taxon>Nematoda</taxon>
        <taxon>Chromadorea</taxon>
        <taxon>Rhabditida</taxon>
        <taxon>Rhabditina</taxon>
        <taxon>Rhabditomorpha</taxon>
        <taxon>Strongyloidea</taxon>
        <taxon>Ancylostomatidae</taxon>
        <taxon>Ancylostomatinae</taxon>
        <taxon>Ancylostoma</taxon>
    </lineage>
</organism>
<dbReference type="EMBL" id="JARK01001405">
    <property type="protein sequence ID" value="EYC07700.1"/>
    <property type="molecule type" value="Genomic_DNA"/>
</dbReference>
<dbReference type="FunFam" id="4.10.60.10:FF:000091">
    <property type="entry name" value="Zinc finger CCHC-type-containing 9"/>
    <property type="match status" value="1"/>
</dbReference>
<comment type="caution">
    <text evidence="8">The sequence shown here is derived from an EMBL/GenBank/DDBJ whole genome shotgun (WGS) entry which is preliminary data.</text>
</comment>
<reference evidence="9" key="1">
    <citation type="journal article" date="2015" name="Nat. Genet.">
        <title>The genome and transcriptome of the zoonotic hookworm Ancylostoma ceylanicum identify infection-specific gene families.</title>
        <authorList>
            <person name="Schwarz E.M."/>
            <person name="Hu Y."/>
            <person name="Antoshechkin I."/>
            <person name="Miller M.M."/>
            <person name="Sternberg P.W."/>
            <person name="Aroian R.V."/>
        </authorList>
    </citation>
    <scope>NUCLEOTIDE SEQUENCE</scope>
    <source>
        <strain evidence="9">HY135</strain>
    </source>
</reference>
<dbReference type="SMART" id="SM00343">
    <property type="entry name" value="ZnF_C2HC"/>
    <property type="match status" value="4"/>
</dbReference>
<dbReference type="Gene3D" id="4.10.60.10">
    <property type="entry name" value="Zinc finger, CCHC-type"/>
    <property type="match status" value="2"/>
</dbReference>
<feature type="region of interest" description="Disordered" evidence="6">
    <location>
        <begin position="143"/>
        <end position="188"/>
    </location>
</feature>
<dbReference type="GO" id="GO:0005737">
    <property type="term" value="C:cytoplasm"/>
    <property type="evidence" value="ECO:0007669"/>
    <property type="project" value="UniProtKB-ARBA"/>
</dbReference>
<feature type="region of interest" description="Disordered" evidence="6">
    <location>
        <begin position="1"/>
        <end position="59"/>
    </location>
</feature>
<keyword evidence="9" id="KW-1185">Reference proteome</keyword>
<dbReference type="GO" id="GO:0005730">
    <property type="term" value="C:nucleolus"/>
    <property type="evidence" value="ECO:0007669"/>
    <property type="project" value="TreeGrafter"/>
</dbReference>
<feature type="compositionally biased region" description="Acidic residues" evidence="6">
    <location>
        <begin position="1"/>
        <end position="14"/>
    </location>
</feature>
<evidence type="ECO:0000256" key="3">
    <source>
        <dbReference type="ARBA" id="ARBA00022771"/>
    </source>
</evidence>
<feature type="compositionally biased region" description="Basic and acidic residues" evidence="6">
    <location>
        <begin position="229"/>
        <end position="243"/>
    </location>
</feature>
<evidence type="ECO:0000256" key="4">
    <source>
        <dbReference type="ARBA" id="ARBA00022833"/>
    </source>
</evidence>
<evidence type="ECO:0000256" key="2">
    <source>
        <dbReference type="ARBA" id="ARBA00022737"/>
    </source>
</evidence>
<feature type="domain" description="CCHC-type" evidence="7">
    <location>
        <begin position="457"/>
        <end position="472"/>
    </location>
</feature>
<dbReference type="PROSITE" id="PS50158">
    <property type="entry name" value="ZF_CCHC"/>
    <property type="match status" value="3"/>
</dbReference>
<feature type="compositionally biased region" description="Basic residues" evidence="6">
    <location>
        <begin position="244"/>
        <end position="253"/>
    </location>
</feature>
<dbReference type="Pfam" id="PF00098">
    <property type="entry name" value="zf-CCHC"/>
    <property type="match status" value="2"/>
</dbReference>
<dbReference type="OrthoDB" id="3863715at2759"/>
<keyword evidence="2" id="KW-0677">Repeat</keyword>
<dbReference type="PANTHER" id="PTHR46242:SF1">
    <property type="entry name" value="ZINC FINGER CCHC DOMAIN-CONTAINING PROTEIN 9"/>
    <property type="match status" value="1"/>
</dbReference>
<dbReference type="GO" id="GO:0003676">
    <property type="term" value="F:nucleic acid binding"/>
    <property type="evidence" value="ECO:0007669"/>
    <property type="project" value="InterPro"/>
</dbReference>
<feature type="compositionally biased region" description="Basic and acidic residues" evidence="6">
    <location>
        <begin position="262"/>
        <end position="272"/>
    </location>
</feature>
<evidence type="ECO:0000256" key="1">
    <source>
        <dbReference type="ARBA" id="ARBA00022723"/>
    </source>
</evidence>
<keyword evidence="3 5" id="KW-0863">Zinc-finger</keyword>
<feature type="compositionally biased region" description="Basic residues" evidence="6">
    <location>
        <begin position="219"/>
        <end position="228"/>
    </location>
</feature>
<protein>
    <recommendedName>
        <fullName evidence="7">CCHC-type domain-containing protein</fullName>
    </recommendedName>
</protein>
<proteinExistence type="predicted"/>
<feature type="domain" description="CCHC-type" evidence="7">
    <location>
        <begin position="396"/>
        <end position="411"/>
    </location>
</feature>
<feature type="compositionally biased region" description="Polar residues" evidence="6">
    <location>
        <begin position="47"/>
        <end position="57"/>
    </location>
</feature>
<sequence length="548" mass="61378">MTIEDEGIEPDFELDWGKTTGKRDAMKINSTSPHDDKSCSRGKGKLNNGSGKISNGDANGFILEAKRQLKRKLALESEQNGSHEEADVPKKKKKKKSAVESSAGSLQSATPVVTQKKKKKLLKKRLMEGVAVEEVAQTSLKELIRSKPTDPQNANADGATANIRPKKKKKEKKTADMPSEVAIPLKKPIQSSLEPPIVVADDGDVANEQDWKLFDPEKRKKKKVKKKIIAKEEEAEKQEDKKSMKTKKKKKMKKITDSATNAEEHIEGKKQDSAPNPQQNPAKYKELLERLSSIKKEGEARQMITAEVAAGKLEKSEIMTVLRMWRQQKRRKMQAENKDKLAQMDGTLEELKKTVNDLVRKGKLRGKDAGDIIRRWKMREKRRVERQVAKQTNRSCFHCRQQGHVLADCPNRGEGDQTVGNMATLHGDGICFKCGSTEHNVHKCPRKNVKGFPYATCFVCGQQGHLSRDCEKNANGIYPDGGGCNVCGSTKHLKRDCPELAAQKQKKDERSEWSLWMVSTAKPVTALGFEARSGCPYPLFSKLRGKID</sequence>
<evidence type="ECO:0000313" key="8">
    <source>
        <dbReference type="EMBL" id="EYC07700.1"/>
    </source>
</evidence>
<evidence type="ECO:0000256" key="5">
    <source>
        <dbReference type="PROSITE-ProRule" id="PRU00047"/>
    </source>
</evidence>
<evidence type="ECO:0000256" key="6">
    <source>
        <dbReference type="SAM" id="MobiDB-lite"/>
    </source>
</evidence>
<gene>
    <name evidence="8" type="primary">Acey_s0069.g352</name>
    <name evidence="8" type="synonym">Acey-F07E5.5</name>
    <name evidence="8" type="ORF">Y032_0069g352</name>
</gene>
<name>A0A016TY07_9BILA</name>
<keyword evidence="4" id="KW-0862">Zinc</keyword>
<dbReference type="InterPro" id="IPR042246">
    <property type="entry name" value="ZCCHC9"/>
</dbReference>
<evidence type="ECO:0000259" key="7">
    <source>
        <dbReference type="PROSITE" id="PS50158"/>
    </source>
</evidence>
<feature type="compositionally biased region" description="Polar residues" evidence="6">
    <location>
        <begin position="99"/>
        <end position="113"/>
    </location>
</feature>
<dbReference type="SUPFAM" id="SSF57756">
    <property type="entry name" value="Retrovirus zinc finger-like domains"/>
    <property type="match status" value="2"/>
</dbReference>
<dbReference type="PANTHER" id="PTHR46242">
    <property type="entry name" value="ZINC FINGER CCHC DOMAIN-CONTAINING PROTEIN 9 ZCCHC9"/>
    <property type="match status" value="1"/>
</dbReference>
<dbReference type="Proteomes" id="UP000024635">
    <property type="component" value="Unassembled WGS sequence"/>
</dbReference>
<feature type="region of interest" description="Disordered" evidence="6">
    <location>
        <begin position="215"/>
        <end position="280"/>
    </location>
</feature>
<dbReference type="InterPro" id="IPR001878">
    <property type="entry name" value="Znf_CCHC"/>
</dbReference>